<proteinExistence type="predicted"/>
<protein>
    <submittedName>
        <fullName evidence="1">Uncharacterized protein</fullName>
    </submittedName>
</protein>
<organism evidence="1 2">
    <name type="scientific">Cryobacterium lactosi</name>
    <dbReference type="NCBI Taxonomy" id="1259202"/>
    <lineage>
        <taxon>Bacteria</taxon>
        <taxon>Bacillati</taxon>
        <taxon>Actinomycetota</taxon>
        <taxon>Actinomycetes</taxon>
        <taxon>Micrococcales</taxon>
        <taxon>Microbacteriaceae</taxon>
        <taxon>Cryobacterium</taxon>
    </lineage>
</organism>
<dbReference type="RefSeq" id="WP_134642666.1">
    <property type="nucleotide sequence ID" value="NZ_SOHM01000047.1"/>
</dbReference>
<evidence type="ECO:0000313" key="2">
    <source>
        <dbReference type="Proteomes" id="UP000298468"/>
    </source>
</evidence>
<keyword evidence="2" id="KW-1185">Reference proteome</keyword>
<name>A0A4R9BGB7_9MICO</name>
<dbReference type="InterPro" id="IPR036278">
    <property type="entry name" value="Sialidase_sf"/>
</dbReference>
<comment type="caution">
    <text evidence="1">The sequence shown here is derived from an EMBL/GenBank/DDBJ whole genome shotgun (WGS) entry which is preliminary data.</text>
</comment>
<dbReference type="AlphaFoldDB" id="A0A4R9BGB7"/>
<dbReference type="SUPFAM" id="SSF50939">
    <property type="entry name" value="Sialidases"/>
    <property type="match status" value="1"/>
</dbReference>
<dbReference type="Proteomes" id="UP000298468">
    <property type="component" value="Unassembled WGS sequence"/>
</dbReference>
<evidence type="ECO:0000313" key="1">
    <source>
        <dbReference type="EMBL" id="TFD83908.1"/>
    </source>
</evidence>
<sequence>MVEMIGLSADGCVPQFVKSFVAGSDFSDYPDQLIGEWYVDPADRSVIHTPGNAVVAPCTSVVALAPRSDVEDGAAVLCSDAQIFTTEDAAATWSSPVQVPGAVNLAVTTMGYVIATVGLPECAGVQLTYLSVEPLIATPTGCLPVAIPAETMHGNVAISEATGSLWVWAGDTVKRSIDQGISWQ</sequence>
<dbReference type="EMBL" id="SOHM01000047">
    <property type="protein sequence ID" value="TFD83908.1"/>
    <property type="molecule type" value="Genomic_DNA"/>
</dbReference>
<gene>
    <name evidence="1" type="ORF">E3T61_20375</name>
</gene>
<dbReference type="OrthoDB" id="3821622at2"/>
<accession>A0A4R9BGB7</accession>
<reference evidence="1 2" key="1">
    <citation type="submission" date="2019-03" db="EMBL/GenBank/DDBJ databases">
        <title>Genomics of glacier-inhabiting Cryobacterium strains.</title>
        <authorList>
            <person name="Liu Q."/>
            <person name="Xin Y.-H."/>
        </authorList>
    </citation>
    <scope>NUCLEOTIDE SEQUENCE [LARGE SCALE GENOMIC DNA]</scope>
    <source>
        <strain evidence="1 2">Sr59</strain>
    </source>
</reference>